<dbReference type="AlphaFoldDB" id="A0A565CTY1"/>
<feature type="coiled-coil region" evidence="1">
    <location>
        <begin position="128"/>
        <end position="186"/>
    </location>
</feature>
<keyword evidence="3" id="KW-1185">Reference proteome</keyword>
<reference evidence="2" key="1">
    <citation type="submission" date="2019-07" db="EMBL/GenBank/DDBJ databases">
        <authorList>
            <person name="Dittberner H."/>
        </authorList>
    </citation>
    <scope>NUCLEOTIDE SEQUENCE [LARGE SCALE GENOMIC DNA]</scope>
</reference>
<accession>A0A565CTY1</accession>
<sequence length="189" mass="21379">MDRWKHEDIFGEFDTGSNNSNSSNSDDEVIIPTDDCMADITLIRFALTPVTWEPSPIAIPTICYCGKPALLKTQTIGLLTGTKFYSCAGDIRDGDCHIYKLLDDAILEKITLTKTKLGEIEGRLVELLTTVEEDKKKLQEMVNLYKEHNDKLIEIVTKVVRSDKEINHLKEMVFNLQAKVTNLETDLKS</sequence>
<gene>
    <name evidence="2" type="ORF">ANE_LOCUS27491</name>
</gene>
<organism evidence="2 3">
    <name type="scientific">Arabis nemorensis</name>
    <dbReference type="NCBI Taxonomy" id="586526"/>
    <lineage>
        <taxon>Eukaryota</taxon>
        <taxon>Viridiplantae</taxon>
        <taxon>Streptophyta</taxon>
        <taxon>Embryophyta</taxon>
        <taxon>Tracheophyta</taxon>
        <taxon>Spermatophyta</taxon>
        <taxon>Magnoliopsida</taxon>
        <taxon>eudicotyledons</taxon>
        <taxon>Gunneridae</taxon>
        <taxon>Pentapetalae</taxon>
        <taxon>rosids</taxon>
        <taxon>malvids</taxon>
        <taxon>Brassicales</taxon>
        <taxon>Brassicaceae</taxon>
        <taxon>Arabideae</taxon>
        <taxon>Arabis</taxon>
    </lineage>
</organism>
<keyword evidence="1" id="KW-0175">Coiled coil</keyword>
<proteinExistence type="predicted"/>
<evidence type="ECO:0000313" key="2">
    <source>
        <dbReference type="EMBL" id="VVB17047.1"/>
    </source>
</evidence>
<dbReference type="Proteomes" id="UP000489600">
    <property type="component" value="Unassembled WGS sequence"/>
</dbReference>
<comment type="caution">
    <text evidence="2">The sequence shown here is derived from an EMBL/GenBank/DDBJ whole genome shotgun (WGS) entry which is preliminary data.</text>
</comment>
<protein>
    <submittedName>
        <fullName evidence="2">Uncharacterized protein</fullName>
    </submittedName>
</protein>
<dbReference type="EMBL" id="CABITT030000008">
    <property type="protein sequence ID" value="VVB17047.1"/>
    <property type="molecule type" value="Genomic_DNA"/>
</dbReference>
<name>A0A565CTY1_9BRAS</name>
<evidence type="ECO:0000313" key="3">
    <source>
        <dbReference type="Proteomes" id="UP000489600"/>
    </source>
</evidence>
<evidence type="ECO:0000256" key="1">
    <source>
        <dbReference type="SAM" id="Coils"/>
    </source>
</evidence>